<comment type="cofactor">
    <cofactor evidence="6">
        <name>[4Fe-4S] cluster</name>
        <dbReference type="ChEBI" id="CHEBI:49883"/>
    </cofactor>
    <text evidence="6">Binds 1 [4Fe-4S] cluster. The cluster is coordinated with 3 cysteines and an exchangeable S-adenosyl-L-methionine.</text>
</comment>
<dbReference type="InterPro" id="IPR024560">
    <property type="entry name" value="UPF0313_C"/>
</dbReference>
<evidence type="ECO:0000256" key="7">
    <source>
        <dbReference type="SAM" id="MobiDB-lite"/>
    </source>
</evidence>
<dbReference type="NCBIfam" id="TIGR03904">
    <property type="entry name" value="SAM_YgiQ"/>
    <property type="match status" value="1"/>
</dbReference>
<evidence type="ECO:0000259" key="8">
    <source>
        <dbReference type="PROSITE" id="PS51918"/>
    </source>
</evidence>
<dbReference type="EMBL" id="DVMR01000038">
    <property type="protein sequence ID" value="HIU43563.1"/>
    <property type="molecule type" value="Genomic_DNA"/>
</dbReference>
<dbReference type="InterPro" id="IPR007197">
    <property type="entry name" value="rSAM"/>
</dbReference>
<dbReference type="SFLD" id="SFLDS00029">
    <property type="entry name" value="Radical_SAM"/>
    <property type="match status" value="1"/>
</dbReference>
<feature type="binding site" evidence="6">
    <location>
        <position position="320"/>
    </location>
    <ligand>
        <name>[4Fe-4S] cluster</name>
        <dbReference type="ChEBI" id="CHEBI:49883"/>
        <note>4Fe-4S-S-AdoMet</note>
    </ligand>
</feature>
<dbReference type="InterPro" id="IPR058240">
    <property type="entry name" value="rSAM_sf"/>
</dbReference>
<feature type="compositionally biased region" description="Basic and acidic residues" evidence="7">
    <location>
        <begin position="637"/>
        <end position="649"/>
    </location>
</feature>
<keyword evidence="1 6" id="KW-0004">4Fe-4S</keyword>
<feature type="compositionally biased region" description="Gly residues" evidence="7">
    <location>
        <begin position="662"/>
        <end position="671"/>
    </location>
</feature>
<keyword evidence="2 6" id="KW-0949">S-adenosyl-L-methionine</keyword>
<dbReference type="HAMAP" id="MF_01251">
    <property type="entry name" value="UPF0313"/>
    <property type="match status" value="1"/>
</dbReference>
<feature type="region of interest" description="Disordered" evidence="7">
    <location>
        <begin position="608"/>
        <end position="683"/>
    </location>
</feature>
<keyword evidence="3 6" id="KW-0479">Metal-binding</keyword>
<dbReference type="GO" id="GO:0051539">
    <property type="term" value="F:4 iron, 4 sulfur cluster binding"/>
    <property type="evidence" value="ECO:0007669"/>
    <property type="project" value="UniProtKB-KW"/>
</dbReference>
<comment type="similarity">
    <text evidence="6">Belongs to the UPF0313 family.</text>
</comment>
<accession>A0A9D1IUF5</accession>
<reference evidence="9" key="2">
    <citation type="journal article" date="2021" name="PeerJ">
        <title>Extensive microbial diversity within the chicken gut microbiome revealed by metagenomics and culture.</title>
        <authorList>
            <person name="Gilroy R."/>
            <person name="Ravi A."/>
            <person name="Getino M."/>
            <person name="Pursley I."/>
            <person name="Horton D.L."/>
            <person name="Alikhan N.F."/>
            <person name="Baker D."/>
            <person name="Gharbi K."/>
            <person name="Hall N."/>
            <person name="Watson M."/>
            <person name="Adriaenssens E.M."/>
            <person name="Foster-Nyarko E."/>
            <person name="Jarju S."/>
            <person name="Secka A."/>
            <person name="Antonio M."/>
            <person name="Oren A."/>
            <person name="Chaudhuri R.R."/>
            <person name="La Ragione R."/>
            <person name="Hildebrand F."/>
            <person name="Pallen M.J."/>
        </authorList>
    </citation>
    <scope>NUCLEOTIDE SEQUENCE</scope>
    <source>
        <strain evidence="9">CHK191-8634</strain>
    </source>
</reference>
<dbReference type="PANTHER" id="PTHR32331">
    <property type="entry name" value="UPF0313 PROTEIN YGIQ"/>
    <property type="match status" value="1"/>
</dbReference>
<evidence type="ECO:0000313" key="9">
    <source>
        <dbReference type="EMBL" id="HIU43563.1"/>
    </source>
</evidence>
<feature type="binding site" evidence="6">
    <location>
        <position position="313"/>
    </location>
    <ligand>
        <name>[4Fe-4S] cluster</name>
        <dbReference type="ChEBI" id="CHEBI:49883"/>
        <note>4Fe-4S-S-AdoMet</note>
    </ligand>
</feature>
<evidence type="ECO:0000256" key="5">
    <source>
        <dbReference type="ARBA" id="ARBA00023014"/>
    </source>
</evidence>
<dbReference type="SMART" id="SM00729">
    <property type="entry name" value="Elp3"/>
    <property type="match status" value="1"/>
</dbReference>
<protein>
    <submittedName>
        <fullName evidence="9">YgiQ family radical SAM protein</fullName>
    </submittedName>
</protein>
<keyword evidence="4 6" id="KW-0408">Iron</keyword>
<evidence type="ECO:0000256" key="3">
    <source>
        <dbReference type="ARBA" id="ARBA00022723"/>
    </source>
</evidence>
<evidence type="ECO:0000256" key="4">
    <source>
        <dbReference type="ARBA" id="ARBA00023004"/>
    </source>
</evidence>
<dbReference type="AlphaFoldDB" id="A0A9D1IUF5"/>
<comment type="caution">
    <text evidence="9">The sequence shown here is derived from an EMBL/GenBank/DDBJ whole genome shotgun (WGS) entry which is preliminary data.</text>
</comment>
<dbReference type="SFLD" id="SFLDG01069">
    <property type="entry name" value="UPF0313"/>
    <property type="match status" value="1"/>
</dbReference>
<gene>
    <name evidence="9" type="ORF">IAB67_04615</name>
</gene>
<dbReference type="Proteomes" id="UP000824073">
    <property type="component" value="Unassembled WGS sequence"/>
</dbReference>
<feature type="domain" description="Radical SAM core" evidence="8">
    <location>
        <begin position="298"/>
        <end position="570"/>
    </location>
</feature>
<proteinExistence type="inferred from homology"/>
<dbReference type="SUPFAM" id="SSF102114">
    <property type="entry name" value="Radical SAM enzymes"/>
    <property type="match status" value="1"/>
</dbReference>
<organism evidence="9 10">
    <name type="scientific">Candidatus Ventrousia excrementavium</name>
    <dbReference type="NCBI Taxonomy" id="2840961"/>
    <lineage>
        <taxon>Bacteria</taxon>
        <taxon>Bacillati</taxon>
        <taxon>Bacillota</taxon>
        <taxon>Clostridia</taxon>
        <taxon>Eubacteriales</taxon>
        <taxon>Clostridiaceae</taxon>
        <taxon>Clostridiaceae incertae sedis</taxon>
        <taxon>Candidatus Ventrousia</taxon>
    </lineage>
</organism>
<evidence type="ECO:0000256" key="1">
    <source>
        <dbReference type="ARBA" id="ARBA00022485"/>
    </source>
</evidence>
<dbReference type="PROSITE" id="PS51918">
    <property type="entry name" value="RADICAL_SAM"/>
    <property type="match status" value="1"/>
</dbReference>
<dbReference type="InterPro" id="IPR006638">
    <property type="entry name" value="Elp3/MiaA/NifB-like_rSAM"/>
</dbReference>
<sequence>MQVERYDFLPVSRQDMADRGWYYYDFLLVTGDAYVDHPSFGTAVISRVLEKHGFRVAILSQPDFHSTADFEAMGRPRLGILVNAGNIDSMVAHYSVARRRREKDAYTPGGVAGRRPDRAVIVYSGLARRAFPGLPVVIGGIEASLRRFAHYDYWDDRVRRSVLVDSGADLLIYGMGERPIVEIARRLKKGESIGEIRDVRGTCYMASDPSECAFEDALVLPSFDAVSTDKKCYARAAFSEQNEQDFVRGHALIQQHGSRFLVQNPPVHPLEGKELDDVFALPYVRWYHPDYEAQGGVDAIKEVQFSIIHNRGCFGSCNFCALALHQGRYVTSRSHESVLREAEKMLHNPDFKGYIHDVGGPTANFRHPACKKQAAAGACADRQCLFPTPCPALDADESDYLTLLRKLRALPGVKKVFIRSGIRFDYMLRDKKSDFFRELVQYHVGGQLKVAPEHIAPNVLQAMGKPFADVYDRFCSQFYELTAECGKEQYLVPYLMSSHPGSRLEDAVELAVYLKKHRMSPEQVQDFYPTPGTLSTAMYYTGLDPRNLKPVFVARTPEEKAMQRALLQFRSPKNRELVLRALVLAGREDLIGSGPDCLVRGPVPAHIRALAPRKPEKRGASGARSSVQGRHNAPGRPADRRGAPGKADRPAAASGRQPAGQTGAGGRQKGGFGKKKPRRERRP</sequence>
<dbReference type="InterPro" id="IPR023404">
    <property type="entry name" value="rSAM_horseshoe"/>
</dbReference>
<dbReference type="Gene3D" id="3.80.30.20">
    <property type="entry name" value="tm_1862 like domain"/>
    <property type="match status" value="1"/>
</dbReference>
<keyword evidence="5 6" id="KW-0411">Iron-sulfur</keyword>
<dbReference type="InterPro" id="IPR022946">
    <property type="entry name" value="UPF0313"/>
</dbReference>
<dbReference type="Pfam" id="PF11842">
    <property type="entry name" value="DUF3362"/>
    <property type="match status" value="1"/>
</dbReference>
<feature type="binding site" evidence="6">
    <location>
        <position position="317"/>
    </location>
    <ligand>
        <name>[4Fe-4S] cluster</name>
        <dbReference type="ChEBI" id="CHEBI:49883"/>
        <note>4Fe-4S-S-AdoMet</note>
    </ligand>
</feature>
<dbReference type="SFLD" id="SFLDG01082">
    <property type="entry name" value="B12-binding_domain_containing"/>
    <property type="match status" value="1"/>
</dbReference>
<reference evidence="9" key="1">
    <citation type="submission" date="2020-10" db="EMBL/GenBank/DDBJ databases">
        <authorList>
            <person name="Gilroy R."/>
        </authorList>
    </citation>
    <scope>NUCLEOTIDE SEQUENCE</scope>
    <source>
        <strain evidence="9">CHK191-8634</strain>
    </source>
</reference>
<evidence type="ECO:0000313" key="10">
    <source>
        <dbReference type="Proteomes" id="UP000824073"/>
    </source>
</evidence>
<evidence type="ECO:0000256" key="6">
    <source>
        <dbReference type="HAMAP-Rule" id="MF_01251"/>
    </source>
</evidence>
<dbReference type="PANTHER" id="PTHR32331:SF0">
    <property type="entry name" value="UPF0313 PROTEIN YGIQ"/>
    <property type="match status" value="1"/>
</dbReference>
<evidence type="ECO:0000256" key="2">
    <source>
        <dbReference type="ARBA" id="ARBA00022691"/>
    </source>
</evidence>
<feature type="compositionally biased region" description="Basic residues" evidence="7">
    <location>
        <begin position="672"/>
        <end position="683"/>
    </location>
</feature>
<dbReference type="GO" id="GO:0003824">
    <property type="term" value="F:catalytic activity"/>
    <property type="evidence" value="ECO:0007669"/>
    <property type="project" value="InterPro"/>
</dbReference>
<name>A0A9D1IUF5_9CLOT</name>
<dbReference type="GO" id="GO:0005506">
    <property type="term" value="F:iron ion binding"/>
    <property type="evidence" value="ECO:0007669"/>
    <property type="project" value="UniProtKB-UniRule"/>
</dbReference>
<dbReference type="Pfam" id="PF08497">
    <property type="entry name" value="Radical_SAM_N"/>
    <property type="match status" value="1"/>
</dbReference>
<dbReference type="InterPro" id="IPR013704">
    <property type="entry name" value="UPF0313_N"/>
</dbReference>